<evidence type="ECO:0000313" key="1">
    <source>
        <dbReference type="EMBL" id="PSW02560.1"/>
    </source>
</evidence>
<dbReference type="InterPro" id="IPR025048">
    <property type="entry name" value="DUF3987"/>
</dbReference>
<name>A0A2T3MTH9_9GAMM</name>
<gene>
    <name evidence="1" type="ORF">C9I89_18750</name>
</gene>
<reference evidence="1 2" key="1">
    <citation type="submission" date="2018-03" db="EMBL/GenBank/DDBJ databases">
        <title>Whole genome sequencing of Histamine producing bacteria.</title>
        <authorList>
            <person name="Butler K."/>
        </authorList>
    </citation>
    <scope>NUCLEOTIDE SEQUENCE [LARGE SCALE GENOMIC DNA]</scope>
    <source>
        <strain evidence="1 2">DSM 16190</strain>
    </source>
</reference>
<organism evidence="1 2">
    <name type="scientific">Photobacterium lipolyticum</name>
    <dbReference type="NCBI Taxonomy" id="266810"/>
    <lineage>
        <taxon>Bacteria</taxon>
        <taxon>Pseudomonadati</taxon>
        <taxon>Pseudomonadota</taxon>
        <taxon>Gammaproteobacteria</taxon>
        <taxon>Vibrionales</taxon>
        <taxon>Vibrionaceae</taxon>
        <taxon>Photobacterium</taxon>
    </lineage>
</organism>
<dbReference type="Pfam" id="PF13148">
    <property type="entry name" value="DUF3987"/>
    <property type="match status" value="1"/>
</dbReference>
<dbReference type="EMBL" id="PYMC01000018">
    <property type="protein sequence ID" value="PSW02560.1"/>
    <property type="molecule type" value="Genomic_DNA"/>
</dbReference>
<keyword evidence="2" id="KW-1185">Reference proteome</keyword>
<accession>A0A2T3MTH9</accession>
<protein>
    <recommendedName>
        <fullName evidence="3">DUF3987 domain-containing protein</fullName>
    </recommendedName>
</protein>
<proteinExistence type="predicted"/>
<comment type="caution">
    <text evidence="1">The sequence shown here is derived from an EMBL/GenBank/DDBJ whole genome shotgun (WGS) entry which is preliminary data.</text>
</comment>
<sequence>MSDVIAIKPEQDLQPLPLIPEAIKSEPYPLDALGAVLGNAAKIIAEGIQVPPAMAGNSVLAAAALAVQHIANVNIDGRSYPISLFCLTIAESGDRKSATDKCALAPAKQAQAKLQSDYKASVKCYQDDIQVFEKEKKLILNNKKLGPDETRARLHELKEPIAPKQPNLLADEPTIEGLQKSFAKGLPSQGLFNDEGGQFFGGHAMSAEQQLKSAAGLSRLWDGSDQARTRAGEGESMFICNPRLSVHLMIQPIVAKRVLSDPILSGQGLLARFLIVAPESIAGTRLYNGMDISQKPAAQRYRQALSKAHDIEPSLDENGNLQPRELPLSAKAKMSWIKSYNAIETAIGNHQELGNIKAEASKAAEQTLRIAAVLTLIENPDATSITNETISSAIVLIGYYLNEQLRLQKQIEVNPELANANELYQWLINKGWQNFNLRKVCRNAPRFARKAKDARALLELLEEYNWIIRLPKGVDIGGKPTKEAWRLTNAI</sequence>
<evidence type="ECO:0000313" key="2">
    <source>
        <dbReference type="Proteomes" id="UP000240904"/>
    </source>
</evidence>
<dbReference type="AlphaFoldDB" id="A0A2T3MTH9"/>
<dbReference type="Proteomes" id="UP000240904">
    <property type="component" value="Unassembled WGS sequence"/>
</dbReference>
<dbReference type="OrthoDB" id="9067983at2"/>
<dbReference type="RefSeq" id="WP_107284854.1">
    <property type="nucleotide sequence ID" value="NZ_PYMC01000018.1"/>
</dbReference>
<evidence type="ECO:0008006" key="3">
    <source>
        <dbReference type="Google" id="ProtNLM"/>
    </source>
</evidence>